<accession>A0A5J4X6E7</accession>
<dbReference type="OrthoDB" id="10261632at2759"/>
<dbReference type="PANTHER" id="PTHR12820">
    <property type="entry name" value="VACUOLAR SORTING PROTEIN 53"/>
    <property type="match status" value="1"/>
</dbReference>
<dbReference type="GO" id="GO:0000938">
    <property type="term" value="C:GARP complex"/>
    <property type="evidence" value="ECO:0007669"/>
    <property type="project" value="InterPro"/>
</dbReference>
<dbReference type="InterPro" id="IPR039766">
    <property type="entry name" value="Vps53"/>
</dbReference>
<dbReference type="GO" id="GO:0042147">
    <property type="term" value="P:retrograde transport, endosome to Golgi"/>
    <property type="evidence" value="ECO:0007669"/>
    <property type="project" value="InterPro"/>
</dbReference>
<dbReference type="Proteomes" id="UP000324800">
    <property type="component" value="Unassembled WGS sequence"/>
</dbReference>
<gene>
    <name evidence="1" type="ORF">EZS28_001623</name>
</gene>
<evidence type="ECO:0000313" key="1">
    <source>
        <dbReference type="EMBL" id="KAA6402847.1"/>
    </source>
</evidence>
<dbReference type="AlphaFoldDB" id="A0A5J4X6E7"/>
<evidence type="ECO:0000313" key="2">
    <source>
        <dbReference type="Proteomes" id="UP000324800"/>
    </source>
</evidence>
<dbReference type="GO" id="GO:0005829">
    <property type="term" value="C:cytosol"/>
    <property type="evidence" value="ECO:0007669"/>
    <property type="project" value="GOC"/>
</dbReference>
<sequence length="298" mass="34072">MADIAAVFMKALCVYLEGIVCKLPKNEETIFTCIIVNTATYCHETVQQLIDTISKNISLHFQETLNSQIPQDVAAKIILLGQEGLAHSSLSHIDSLLSQIPIIIQRIQDPQQQRNQINQGRVNQQEIMSLSTITESDYVQKLADQLPKVLQIPASNLYENRWKRFLSVFLGHFIDRVNQLVGEIKRCSTLGCNQLLVDIERIQTILSDLPIQLNKPSDILYKKKVRDGLEPIRQTFFLVAIPAEDLPKAFLTHHPNGNLDQFKHILDLKQYKDRKGIIAKFEEEKQKIAIRIDDKQPK</sequence>
<protein>
    <submittedName>
        <fullName evidence="1">Uncharacterized protein</fullName>
    </submittedName>
</protein>
<name>A0A5J4X6E7_9EUKA</name>
<dbReference type="EMBL" id="SNRW01000174">
    <property type="protein sequence ID" value="KAA6402847.1"/>
    <property type="molecule type" value="Genomic_DNA"/>
</dbReference>
<reference evidence="1 2" key="1">
    <citation type="submission" date="2019-03" db="EMBL/GenBank/DDBJ databases">
        <title>Single cell metagenomics reveals metabolic interactions within the superorganism composed of flagellate Streblomastix strix and complex community of Bacteroidetes bacteria on its surface.</title>
        <authorList>
            <person name="Treitli S.C."/>
            <person name="Kolisko M."/>
            <person name="Husnik F."/>
            <person name="Keeling P."/>
            <person name="Hampl V."/>
        </authorList>
    </citation>
    <scope>NUCLEOTIDE SEQUENCE [LARGE SCALE GENOMIC DNA]</scope>
    <source>
        <strain evidence="1">ST1C</strain>
    </source>
</reference>
<dbReference type="PANTHER" id="PTHR12820:SF0">
    <property type="entry name" value="VACUOLAR PROTEIN SORTING-ASSOCIATED PROTEIN 53 HOMOLOG"/>
    <property type="match status" value="1"/>
</dbReference>
<comment type="caution">
    <text evidence="1">The sequence shown here is derived from an EMBL/GenBank/DDBJ whole genome shotgun (WGS) entry which is preliminary data.</text>
</comment>
<proteinExistence type="predicted"/>
<organism evidence="1 2">
    <name type="scientific">Streblomastix strix</name>
    <dbReference type="NCBI Taxonomy" id="222440"/>
    <lineage>
        <taxon>Eukaryota</taxon>
        <taxon>Metamonada</taxon>
        <taxon>Preaxostyla</taxon>
        <taxon>Oxymonadida</taxon>
        <taxon>Streblomastigidae</taxon>
        <taxon>Streblomastix</taxon>
    </lineage>
</organism>